<organism evidence="2 3">
    <name type="scientific">Pseudolactococcus chungangensis</name>
    <dbReference type="NCBI Taxonomy" id="451457"/>
    <lineage>
        <taxon>Bacteria</taxon>
        <taxon>Bacillati</taxon>
        <taxon>Bacillota</taxon>
        <taxon>Bacilli</taxon>
        <taxon>Lactobacillales</taxon>
        <taxon>Streptococcaceae</taxon>
        <taxon>Pseudolactococcus</taxon>
    </lineage>
</organism>
<gene>
    <name evidence="2" type="ORF">GX453_01920</name>
</gene>
<protein>
    <recommendedName>
        <fullName evidence="1">Tex-like protein N-terminal domain-containing protein</fullName>
    </recommendedName>
</protein>
<dbReference type="InterPro" id="IPR018974">
    <property type="entry name" value="Tex-like_N"/>
</dbReference>
<dbReference type="Gene3D" id="1.10.10.650">
    <property type="entry name" value="RuvA domain 2-like"/>
    <property type="match status" value="1"/>
</dbReference>
<sequence>MKTNEQIEKISTLLSIPPKQIKQVLDLTSEGNTIPFIARYR</sequence>
<dbReference type="Proteomes" id="UP000559962">
    <property type="component" value="Unassembled WGS sequence"/>
</dbReference>
<dbReference type="Pfam" id="PF09371">
    <property type="entry name" value="Tex_N"/>
    <property type="match status" value="1"/>
</dbReference>
<dbReference type="AlphaFoldDB" id="A0A847IZF8"/>
<evidence type="ECO:0000313" key="2">
    <source>
        <dbReference type="EMBL" id="NLH34778.1"/>
    </source>
</evidence>
<name>A0A847IZF8_9LACT</name>
<dbReference type="SUPFAM" id="SSF158832">
    <property type="entry name" value="Tex N-terminal region-like"/>
    <property type="match status" value="1"/>
</dbReference>
<feature type="non-terminal residue" evidence="2">
    <location>
        <position position="41"/>
    </location>
</feature>
<evidence type="ECO:0000259" key="1">
    <source>
        <dbReference type="Pfam" id="PF09371"/>
    </source>
</evidence>
<reference evidence="2 3" key="1">
    <citation type="journal article" date="2020" name="Biotechnol. Biofuels">
        <title>New insights from the biogas microbiome by comprehensive genome-resolved metagenomics of nearly 1600 species originating from multiple anaerobic digesters.</title>
        <authorList>
            <person name="Campanaro S."/>
            <person name="Treu L."/>
            <person name="Rodriguez-R L.M."/>
            <person name="Kovalovszki A."/>
            <person name="Ziels R.M."/>
            <person name="Maus I."/>
            <person name="Zhu X."/>
            <person name="Kougias P.G."/>
            <person name="Basile A."/>
            <person name="Luo G."/>
            <person name="Schluter A."/>
            <person name="Konstantinidis K.T."/>
            <person name="Angelidaki I."/>
        </authorList>
    </citation>
    <scope>NUCLEOTIDE SEQUENCE [LARGE SCALE GENOMIC DNA]</scope>
    <source>
        <strain evidence="2">AS27yjCOA_61</strain>
    </source>
</reference>
<dbReference type="EMBL" id="JAAYVO010000024">
    <property type="protein sequence ID" value="NLH34778.1"/>
    <property type="molecule type" value="Genomic_DNA"/>
</dbReference>
<accession>A0A847IZF8</accession>
<feature type="domain" description="Tex-like protein N-terminal" evidence="1">
    <location>
        <begin position="6"/>
        <end position="41"/>
    </location>
</feature>
<evidence type="ECO:0000313" key="3">
    <source>
        <dbReference type="Proteomes" id="UP000559962"/>
    </source>
</evidence>
<comment type="caution">
    <text evidence="2">The sequence shown here is derived from an EMBL/GenBank/DDBJ whole genome shotgun (WGS) entry which is preliminary data.</text>
</comment>
<proteinExistence type="predicted"/>
<dbReference type="InterPro" id="IPR023319">
    <property type="entry name" value="Tex-like_HTH_dom_sf"/>
</dbReference>